<dbReference type="PRINTS" id="PR00081">
    <property type="entry name" value="GDHRDH"/>
</dbReference>
<reference evidence="5 6" key="1">
    <citation type="submission" date="2016-06" db="EMBL/GenBank/DDBJ databases">
        <authorList>
            <person name="Kjaerup R.B."/>
            <person name="Dalgaard T.S."/>
            <person name="Juul-Madsen H.R."/>
        </authorList>
    </citation>
    <scope>NUCLEOTIDE SEQUENCE [LARGE SCALE GENOMIC DNA]</scope>
    <source>
        <strain evidence="5 6">1245335.1</strain>
    </source>
</reference>
<name>A0A1A3NKR4_MYCAS</name>
<dbReference type="PANTHER" id="PTHR42760:SF115">
    <property type="entry name" value="3-OXOACYL-[ACYL-CARRIER-PROTEIN] REDUCTASE FABG"/>
    <property type="match status" value="1"/>
</dbReference>
<sequence length="256" mass="26130">MNSRFSLEGRVAVITGGGTGIGRGAALVLAEHGANVVLAGRRPDPLESTAKEVLALGRHALPVSTDVTTAQACRGLVDKAIDEFGRLDVLVNCAGGAETKSIMKWPDDDFENVLALNFKAVWHLSKAAAKPMMAQGKGAIVNISSGASLLAMPQAAPYGAAKAAVNNLTGSMAAAWAKKGIRVNAIAVGAVRAATLTDDAARYGLDPEAIALTNGLGRLGEPDEIGYGVLFFASDASSFCSGQTLYMHGAPGPAGV</sequence>
<dbReference type="SUPFAM" id="SSF51735">
    <property type="entry name" value="NAD(P)-binding Rossmann-fold domains"/>
    <property type="match status" value="1"/>
</dbReference>
<dbReference type="Pfam" id="PF00106">
    <property type="entry name" value="adh_short"/>
    <property type="match status" value="1"/>
</dbReference>
<organism evidence="5 6">
    <name type="scientific">Mycobacterium asiaticum</name>
    <dbReference type="NCBI Taxonomy" id="1790"/>
    <lineage>
        <taxon>Bacteria</taxon>
        <taxon>Bacillati</taxon>
        <taxon>Actinomycetota</taxon>
        <taxon>Actinomycetes</taxon>
        <taxon>Mycobacteriales</taxon>
        <taxon>Mycobacteriaceae</taxon>
        <taxon>Mycobacterium</taxon>
    </lineage>
</organism>
<keyword evidence="2" id="KW-0560">Oxidoreductase</keyword>
<dbReference type="InterPro" id="IPR002347">
    <property type="entry name" value="SDR_fam"/>
</dbReference>
<dbReference type="PRINTS" id="PR00080">
    <property type="entry name" value="SDRFAMILY"/>
</dbReference>
<dbReference type="InterPro" id="IPR057326">
    <property type="entry name" value="KR_dom"/>
</dbReference>
<dbReference type="FunFam" id="3.40.50.720:FF:000084">
    <property type="entry name" value="Short-chain dehydrogenase reductase"/>
    <property type="match status" value="1"/>
</dbReference>
<proteinExistence type="inferred from homology"/>
<comment type="similarity">
    <text evidence="1 3">Belongs to the short-chain dehydrogenases/reductases (SDR) family.</text>
</comment>
<evidence type="ECO:0000256" key="1">
    <source>
        <dbReference type="ARBA" id="ARBA00006484"/>
    </source>
</evidence>
<gene>
    <name evidence="5" type="ORF">A5635_21985</name>
</gene>
<dbReference type="PROSITE" id="PS00061">
    <property type="entry name" value="ADH_SHORT"/>
    <property type="match status" value="1"/>
</dbReference>
<dbReference type="AlphaFoldDB" id="A0A1A3NKR4"/>
<evidence type="ECO:0000259" key="4">
    <source>
        <dbReference type="SMART" id="SM00822"/>
    </source>
</evidence>
<evidence type="ECO:0000313" key="5">
    <source>
        <dbReference type="EMBL" id="OBK22416.1"/>
    </source>
</evidence>
<dbReference type="InterPro" id="IPR020904">
    <property type="entry name" value="Sc_DH/Rdtase_CS"/>
</dbReference>
<dbReference type="EMBL" id="LZLR01000094">
    <property type="protein sequence ID" value="OBK22416.1"/>
    <property type="molecule type" value="Genomic_DNA"/>
</dbReference>
<comment type="caution">
    <text evidence="5">The sequence shown here is derived from an EMBL/GenBank/DDBJ whole genome shotgun (WGS) entry which is preliminary data.</text>
</comment>
<protein>
    <submittedName>
        <fullName evidence="5">Oxidoreductase</fullName>
    </submittedName>
</protein>
<dbReference type="Gene3D" id="3.40.50.720">
    <property type="entry name" value="NAD(P)-binding Rossmann-like Domain"/>
    <property type="match status" value="1"/>
</dbReference>
<dbReference type="SMART" id="SM00822">
    <property type="entry name" value="PKS_KR"/>
    <property type="match status" value="1"/>
</dbReference>
<dbReference type="OrthoDB" id="286404at2"/>
<evidence type="ECO:0000313" key="6">
    <source>
        <dbReference type="Proteomes" id="UP000093819"/>
    </source>
</evidence>
<dbReference type="Proteomes" id="UP000093819">
    <property type="component" value="Unassembled WGS sequence"/>
</dbReference>
<feature type="domain" description="Ketoreductase" evidence="4">
    <location>
        <begin position="10"/>
        <end position="189"/>
    </location>
</feature>
<accession>A0A1A3NKR4</accession>
<dbReference type="PANTHER" id="PTHR42760">
    <property type="entry name" value="SHORT-CHAIN DEHYDROGENASES/REDUCTASES FAMILY MEMBER"/>
    <property type="match status" value="1"/>
</dbReference>
<dbReference type="GO" id="GO:0016616">
    <property type="term" value="F:oxidoreductase activity, acting on the CH-OH group of donors, NAD or NADP as acceptor"/>
    <property type="evidence" value="ECO:0007669"/>
    <property type="project" value="TreeGrafter"/>
</dbReference>
<dbReference type="InterPro" id="IPR036291">
    <property type="entry name" value="NAD(P)-bd_dom_sf"/>
</dbReference>
<dbReference type="RefSeq" id="WP_065035588.1">
    <property type="nucleotide sequence ID" value="NZ_LZLR01000094.1"/>
</dbReference>
<dbReference type="CDD" id="cd05233">
    <property type="entry name" value="SDR_c"/>
    <property type="match status" value="1"/>
</dbReference>
<evidence type="ECO:0000256" key="2">
    <source>
        <dbReference type="ARBA" id="ARBA00023002"/>
    </source>
</evidence>
<evidence type="ECO:0000256" key="3">
    <source>
        <dbReference type="RuleBase" id="RU000363"/>
    </source>
</evidence>